<evidence type="ECO:0000313" key="2">
    <source>
        <dbReference type="Proteomes" id="UP000790709"/>
    </source>
</evidence>
<organism evidence="1 2">
    <name type="scientific">Leucogyrophana mollusca</name>
    <dbReference type="NCBI Taxonomy" id="85980"/>
    <lineage>
        <taxon>Eukaryota</taxon>
        <taxon>Fungi</taxon>
        <taxon>Dikarya</taxon>
        <taxon>Basidiomycota</taxon>
        <taxon>Agaricomycotina</taxon>
        <taxon>Agaricomycetes</taxon>
        <taxon>Agaricomycetidae</taxon>
        <taxon>Boletales</taxon>
        <taxon>Boletales incertae sedis</taxon>
        <taxon>Leucogyrophana</taxon>
    </lineage>
</organism>
<dbReference type="EMBL" id="MU266475">
    <property type="protein sequence ID" value="KAH7922706.1"/>
    <property type="molecule type" value="Genomic_DNA"/>
</dbReference>
<feature type="non-terminal residue" evidence="1">
    <location>
        <position position="1"/>
    </location>
</feature>
<dbReference type="Proteomes" id="UP000790709">
    <property type="component" value="Unassembled WGS sequence"/>
</dbReference>
<gene>
    <name evidence="1" type="ORF">BV22DRAFT_1016775</name>
</gene>
<sequence length="117" mass="13284">SDPAKKVLLNLIKARGVEFNITCADRVLLVEPWWNPFVEVSAPCKLYLALIASDRTKPVIVYRLYIQASIETDIVETQSDKAEKINWVLEQCVTTYAVTEGAPSECWVINDDADQYY</sequence>
<comment type="caution">
    <text evidence="1">The sequence shown here is derived from an EMBL/GenBank/DDBJ whole genome shotgun (WGS) entry which is preliminary data.</text>
</comment>
<proteinExistence type="predicted"/>
<accession>A0ACB8BAH4</accession>
<name>A0ACB8BAH4_9AGAM</name>
<protein>
    <submittedName>
        <fullName evidence="1">Uncharacterized protein</fullName>
    </submittedName>
</protein>
<keyword evidence="2" id="KW-1185">Reference proteome</keyword>
<evidence type="ECO:0000313" key="1">
    <source>
        <dbReference type="EMBL" id="KAH7922706.1"/>
    </source>
</evidence>
<reference evidence="1" key="1">
    <citation type="journal article" date="2021" name="New Phytol.">
        <title>Evolutionary innovations through gain and loss of genes in the ectomycorrhizal Boletales.</title>
        <authorList>
            <person name="Wu G."/>
            <person name="Miyauchi S."/>
            <person name="Morin E."/>
            <person name="Kuo A."/>
            <person name="Drula E."/>
            <person name="Varga T."/>
            <person name="Kohler A."/>
            <person name="Feng B."/>
            <person name="Cao Y."/>
            <person name="Lipzen A."/>
            <person name="Daum C."/>
            <person name="Hundley H."/>
            <person name="Pangilinan J."/>
            <person name="Johnson J."/>
            <person name="Barry K."/>
            <person name="LaButti K."/>
            <person name="Ng V."/>
            <person name="Ahrendt S."/>
            <person name="Min B."/>
            <person name="Choi I.G."/>
            <person name="Park H."/>
            <person name="Plett J.M."/>
            <person name="Magnuson J."/>
            <person name="Spatafora J.W."/>
            <person name="Nagy L.G."/>
            <person name="Henrissat B."/>
            <person name="Grigoriev I.V."/>
            <person name="Yang Z.L."/>
            <person name="Xu J."/>
            <person name="Martin F.M."/>
        </authorList>
    </citation>
    <scope>NUCLEOTIDE SEQUENCE</scope>
    <source>
        <strain evidence="1">KUC20120723A-06</strain>
    </source>
</reference>